<accession>A0AAD1RFL9</accession>
<evidence type="ECO:0000256" key="1">
    <source>
        <dbReference type="SAM" id="MobiDB-lite"/>
    </source>
</evidence>
<evidence type="ECO:0000313" key="3">
    <source>
        <dbReference type="Proteomes" id="UP001295444"/>
    </source>
</evidence>
<organism evidence="2 3">
    <name type="scientific">Pelobates cultripes</name>
    <name type="common">Western spadefoot toad</name>
    <dbReference type="NCBI Taxonomy" id="61616"/>
    <lineage>
        <taxon>Eukaryota</taxon>
        <taxon>Metazoa</taxon>
        <taxon>Chordata</taxon>
        <taxon>Craniata</taxon>
        <taxon>Vertebrata</taxon>
        <taxon>Euteleostomi</taxon>
        <taxon>Amphibia</taxon>
        <taxon>Batrachia</taxon>
        <taxon>Anura</taxon>
        <taxon>Pelobatoidea</taxon>
        <taxon>Pelobatidae</taxon>
        <taxon>Pelobates</taxon>
    </lineage>
</organism>
<dbReference type="EMBL" id="OW240913">
    <property type="protein sequence ID" value="CAH2251570.1"/>
    <property type="molecule type" value="Genomic_DNA"/>
</dbReference>
<proteinExistence type="predicted"/>
<evidence type="ECO:0000313" key="2">
    <source>
        <dbReference type="EMBL" id="CAH2251570.1"/>
    </source>
</evidence>
<reference evidence="2" key="1">
    <citation type="submission" date="2022-03" db="EMBL/GenBank/DDBJ databases">
        <authorList>
            <person name="Alioto T."/>
            <person name="Alioto T."/>
            <person name="Gomez Garrido J."/>
        </authorList>
    </citation>
    <scope>NUCLEOTIDE SEQUENCE</scope>
</reference>
<keyword evidence="3" id="KW-1185">Reference proteome</keyword>
<dbReference type="AlphaFoldDB" id="A0AAD1RFL9"/>
<feature type="compositionally biased region" description="Basic and acidic residues" evidence="1">
    <location>
        <begin position="49"/>
        <end position="59"/>
    </location>
</feature>
<feature type="region of interest" description="Disordered" evidence="1">
    <location>
        <begin position="43"/>
        <end position="67"/>
    </location>
</feature>
<name>A0AAD1RFL9_PELCU</name>
<dbReference type="Proteomes" id="UP001295444">
    <property type="component" value="Chromosome 02"/>
</dbReference>
<gene>
    <name evidence="2" type="ORF">PECUL_23A058851</name>
</gene>
<sequence>MSDQSEPAMSAELKARLQAAIADSIPKALATFRDQTATTATITQLSASDDSRVSDHDEAPQSEPLKGSTFGYHLRVIDEYNAYPDEDLPGNPFSSEFVTETFLLPQNQSFQDTDPMSTTNLDNTKDDILLDTNGCPLFDSRCIRHPRSAEWTPPDHIAKYCRLWLRKPLEKEIRAKLRAEFPRPIIPDKVDVTPELDPLLVTFLTKTGKDPRKVILVGLKATQDKLMDIAGPLIQIFIIADEMLAGGNFDAHMVRKWAQRAL</sequence>
<protein>
    <submittedName>
        <fullName evidence="2">Uncharacterized protein</fullName>
    </submittedName>
</protein>